<evidence type="ECO:0000256" key="5">
    <source>
        <dbReference type="ARBA" id="ARBA00022960"/>
    </source>
</evidence>
<dbReference type="NCBIfam" id="TIGR03426">
    <property type="entry name" value="shape_MreD"/>
    <property type="match status" value="1"/>
</dbReference>
<sequence length="174" mass="19610">MNRYGLIGIMLLLFMLEGTIVPWLVPVGFGDRIVPHFVFAFVLFAGLYGSRYMAFGLGIGFGLLQDIVYYGHLMGVHTFLMGLLGYTAGLLAANKRITLVMALAIIGLATFAYDSGVYFIYSVFRISTETYDWAIIDHIAPSLFLQLIFALVFYIPARRWFERIAPRQKSGEEE</sequence>
<dbReference type="Pfam" id="PF04093">
    <property type="entry name" value="MreD"/>
    <property type="match status" value="1"/>
</dbReference>
<feature type="transmembrane region" description="Helical" evidence="8">
    <location>
        <begin position="133"/>
        <end position="157"/>
    </location>
</feature>
<evidence type="ECO:0000256" key="2">
    <source>
        <dbReference type="ARBA" id="ARBA00007776"/>
    </source>
</evidence>
<dbReference type="Proteomes" id="UP000680304">
    <property type="component" value="Unassembled WGS sequence"/>
</dbReference>
<evidence type="ECO:0000256" key="4">
    <source>
        <dbReference type="ARBA" id="ARBA00022692"/>
    </source>
</evidence>
<comment type="caution">
    <text evidence="9">The sequence shown here is derived from an EMBL/GenBank/DDBJ whole genome shotgun (WGS) entry which is preliminary data.</text>
</comment>
<gene>
    <name evidence="9" type="ORF">PACILC2_31580</name>
</gene>
<dbReference type="InterPro" id="IPR007227">
    <property type="entry name" value="Cell_shape_determining_MreD"/>
</dbReference>
<evidence type="ECO:0000313" key="10">
    <source>
        <dbReference type="Proteomes" id="UP000680304"/>
    </source>
</evidence>
<dbReference type="RefSeq" id="WP_062491908.1">
    <property type="nucleotide sequence ID" value="NZ_BOVJ01000101.1"/>
</dbReference>
<comment type="similarity">
    <text evidence="2">Belongs to the MreD family.</text>
</comment>
<evidence type="ECO:0008006" key="11">
    <source>
        <dbReference type="Google" id="ProtNLM"/>
    </source>
</evidence>
<protein>
    <recommendedName>
        <fullName evidence="11">Rod shape-determining protein MreD</fullName>
    </recommendedName>
</protein>
<keyword evidence="10" id="KW-1185">Reference proteome</keyword>
<organism evidence="9 10">
    <name type="scientific">Paenibacillus cisolokensis</name>
    <dbReference type="NCBI Taxonomy" id="1658519"/>
    <lineage>
        <taxon>Bacteria</taxon>
        <taxon>Bacillati</taxon>
        <taxon>Bacillota</taxon>
        <taxon>Bacilli</taxon>
        <taxon>Bacillales</taxon>
        <taxon>Paenibacillaceae</taxon>
        <taxon>Paenibacillus</taxon>
    </lineage>
</organism>
<evidence type="ECO:0000256" key="1">
    <source>
        <dbReference type="ARBA" id="ARBA00004651"/>
    </source>
</evidence>
<feature type="transmembrane region" description="Helical" evidence="8">
    <location>
        <begin position="6"/>
        <end position="25"/>
    </location>
</feature>
<name>A0ABQ4N8K9_9BACL</name>
<evidence type="ECO:0000256" key="3">
    <source>
        <dbReference type="ARBA" id="ARBA00022475"/>
    </source>
</evidence>
<dbReference type="EMBL" id="BOVJ01000101">
    <property type="protein sequence ID" value="GIQ64590.1"/>
    <property type="molecule type" value="Genomic_DNA"/>
</dbReference>
<proteinExistence type="inferred from homology"/>
<comment type="subcellular location">
    <subcellularLocation>
        <location evidence="1">Cell membrane</location>
        <topology evidence="1">Multi-pass membrane protein</topology>
    </subcellularLocation>
</comment>
<feature type="transmembrane region" description="Helical" evidence="8">
    <location>
        <begin position="99"/>
        <end position="121"/>
    </location>
</feature>
<feature type="transmembrane region" description="Helical" evidence="8">
    <location>
        <begin position="37"/>
        <end position="61"/>
    </location>
</feature>
<evidence type="ECO:0000313" key="9">
    <source>
        <dbReference type="EMBL" id="GIQ64590.1"/>
    </source>
</evidence>
<evidence type="ECO:0000256" key="6">
    <source>
        <dbReference type="ARBA" id="ARBA00022989"/>
    </source>
</evidence>
<evidence type="ECO:0000256" key="8">
    <source>
        <dbReference type="SAM" id="Phobius"/>
    </source>
</evidence>
<keyword evidence="4 8" id="KW-0812">Transmembrane</keyword>
<keyword evidence="3" id="KW-1003">Cell membrane</keyword>
<keyword evidence="6 8" id="KW-1133">Transmembrane helix</keyword>
<feature type="transmembrane region" description="Helical" evidence="8">
    <location>
        <begin position="67"/>
        <end position="92"/>
    </location>
</feature>
<accession>A0ABQ4N8K9</accession>
<keyword evidence="7 8" id="KW-0472">Membrane</keyword>
<evidence type="ECO:0000256" key="7">
    <source>
        <dbReference type="ARBA" id="ARBA00023136"/>
    </source>
</evidence>
<keyword evidence="5" id="KW-0133">Cell shape</keyword>
<reference evidence="9 10" key="1">
    <citation type="submission" date="2021-04" db="EMBL/GenBank/DDBJ databases">
        <title>Draft genome sequence of Paenibacillus cisolokensis, LC2-13A.</title>
        <authorList>
            <person name="Uke A."/>
            <person name="Chhe C."/>
            <person name="Baramee S."/>
            <person name="Kosugi A."/>
        </authorList>
    </citation>
    <scope>NUCLEOTIDE SEQUENCE [LARGE SCALE GENOMIC DNA]</scope>
    <source>
        <strain evidence="9 10">LC2-13A</strain>
    </source>
</reference>